<sequence length="40" mass="4247">MFDLNDDGYAEVRPPDVPDEFAAAVHSAAANCPERAIAVT</sequence>
<accession>A0A7W9KG09</accession>
<gene>
    <name evidence="1" type="ORF">BJ998_002664</name>
</gene>
<evidence type="ECO:0000313" key="2">
    <source>
        <dbReference type="Proteomes" id="UP000585638"/>
    </source>
</evidence>
<reference evidence="1 2" key="1">
    <citation type="submission" date="2020-08" db="EMBL/GenBank/DDBJ databases">
        <title>Sequencing the genomes of 1000 actinobacteria strains.</title>
        <authorList>
            <person name="Klenk H.-P."/>
        </authorList>
    </citation>
    <scope>NUCLEOTIDE SEQUENCE [LARGE SCALE GENOMIC DNA]</scope>
    <source>
        <strain evidence="1 2">DSM 43851</strain>
    </source>
</reference>
<dbReference type="Pfam" id="PF13459">
    <property type="entry name" value="Fer4_15"/>
    <property type="match status" value="1"/>
</dbReference>
<organism evidence="1 2">
    <name type="scientific">Kutzneria kofuensis</name>
    <dbReference type="NCBI Taxonomy" id="103725"/>
    <lineage>
        <taxon>Bacteria</taxon>
        <taxon>Bacillati</taxon>
        <taxon>Actinomycetota</taxon>
        <taxon>Actinomycetes</taxon>
        <taxon>Pseudonocardiales</taxon>
        <taxon>Pseudonocardiaceae</taxon>
        <taxon>Kutzneria</taxon>
    </lineage>
</organism>
<proteinExistence type="predicted"/>
<evidence type="ECO:0000313" key="1">
    <source>
        <dbReference type="EMBL" id="MBB5891468.1"/>
    </source>
</evidence>
<dbReference type="Proteomes" id="UP000585638">
    <property type="component" value="Unassembled WGS sequence"/>
</dbReference>
<comment type="caution">
    <text evidence="1">The sequence shown here is derived from an EMBL/GenBank/DDBJ whole genome shotgun (WGS) entry which is preliminary data.</text>
</comment>
<dbReference type="Gene3D" id="3.30.70.20">
    <property type="match status" value="1"/>
</dbReference>
<name>A0A7W9KG09_9PSEU</name>
<keyword evidence="2" id="KW-1185">Reference proteome</keyword>
<protein>
    <submittedName>
        <fullName evidence="1">Ferredoxin</fullName>
    </submittedName>
</protein>
<dbReference type="EMBL" id="JACHIR010000001">
    <property type="protein sequence ID" value="MBB5891468.1"/>
    <property type="molecule type" value="Genomic_DNA"/>
</dbReference>
<dbReference type="AlphaFoldDB" id="A0A7W9KG09"/>